<organism evidence="2 3">
    <name type="scientific">Candidatus Uhrbacteria bacterium RIFCSPHIGHO2_12_FULL_60_25</name>
    <dbReference type="NCBI Taxonomy" id="1802399"/>
    <lineage>
        <taxon>Bacteria</taxon>
        <taxon>Candidatus Uhriibacteriota</taxon>
    </lineage>
</organism>
<comment type="caution">
    <text evidence="2">The sequence shown here is derived from an EMBL/GenBank/DDBJ whole genome shotgun (WGS) entry which is preliminary data.</text>
</comment>
<dbReference type="SMART" id="SM00228">
    <property type="entry name" value="PDZ"/>
    <property type="match status" value="1"/>
</dbReference>
<dbReference type="AlphaFoldDB" id="A0A1F7UKY8"/>
<dbReference type="SUPFAM" id="SSF50494">
    <property type="entry name" value="Trypsin-like serine proteases"/>
    <property type="match status" value="1"/>
</dbReference>
<dbReference type="InterPro" id="IPR001478">
    <property type="entry name" value="PDZ"/>
</dbReference>
<proteinExistence type="predicted"/>
<dbReference type="InterPro" id="IPR009003">
    <property type="entry name" value="Peptidase_S1_PA"/>
</dbReference>
<dbReference type="STRING" id="1802399.A3E39_02025"/>
<protein>
    <recommendedName>
        <fullName evidence="1">PDZ domain-containing protein</fullName>
    </recommendedName>
</protein>
<feature type="domain" description="PDZ" evidence="1">
    <location>
        <begin position="281"/>
        <end position="371"/>
    </location>
</feature>
<accession>A0A1F7UKY8</accession>
<gene>
    <name evidence="2" type="ORF">A3E39_02025</name>
</gene>
<evidence type="ECO:0000259" key="1">
    <source>
        <dbReference type="SMART" id="SM00228"/>
    </source>
</evidence>
<dbReference type="SUPFAM" id="SSF50156">
    <property type="entry name" value="PDZ domain-like"/>
    <property type="match status" value="1"/>
</dbReference>
<sequence length="390" mass="41469">MRQPIEFQRTLVTLLASIVCGALAGAIAGWTVSTWSFDLSTFLTGAVERPMTTTTTVSNPTFTVIPIDRRPQEPIVPPAFTDRRSSPVASAYRRVARKAGEEPLLTDDRLLGAAVAVTSDGWFVVPRAVMDGEKPADIILWHAGRSATATRAIADRLSGVVFLKTDLDNLPAPALARLHDVGVGLPVWVERRVSRFEPQIVVALSDPATDLNGASSEAVTRRTTVTGMTSAGDMGSPVWSTNGSLVGLVASPSGEPLRVIPVTAWAQSLQSVLSDGVVRHAYLGARTVDLTDVRFETQVPVGNRGAWLRDDARAKKPAVERNSPAAAAGLQVGDVIQTIDRDILDGSADLAELLAGYKPETKVTLSVLRGTVVIEIPVTLGSVVTSEEIK</sequence>
<evidence type="ECO:0000313" key="2">
    <source>
        <dbReference type="EMBL" id="OGL78943.1"/>
    </source>
</evidence>
<dbReference type="Pfam" id="PF13180">
    <property type="entry name" value="PDZ_2"/>
    <property type="match status" value="1"/>
</dbReference>
<dbReference type="Gene3D" id="2.30.42.10">
    <property type="match status" value="1"/>
</dbReference>
<dbReference type="Proteomes" id="UP000176603">
    <property type="component" value="Unassembled WGS sequence"/>
</dbReference>
<dbReference type="InterPro" id="IPR036034">
    <property type="entry name" value="PDZ_sf"/>
</dbReference>
<name>A0A1F7UKY8_9BACT</name>
<reference evidence="2 3" key="1">
    <citation type="journal article" date="2016" name="Nat. Commun.">
        <title>Thousands of microbial genomes shed light on interconnected biogeochemical processes in an aquifer system.</title>
        <authorList>
            <person name="Anantharaman K."/>
            <person name="Brown C.T."/>
            <person name="Hug L.A."/>
            <person name="Sharon I."/>
            <person name="Castelle C.J."/>
            <person name="Probst A.J."/>
            <person name="Thomas B.C."/>
            <person name="Singh A."/>
            <person name="Wilkins M.J."/>
            <person name="Karaoz U."/>
            <person name="Brodie E.L."/>
            <person name="Williams K.H."/>
            <person name="Hubbard S.S."/>
            <person name="Banfield J.F."/>
        </authorList>
    </citation>
    <scope>NUCLEOTIDE SEQUENCE [LARGE SCALE GENOMIC DNA]</scope>
</reference>
<dbReference type="EMBL" id="MGEH01000020">
    <property type="protein sequence ID" value="OGL78943.1"/>
    <property type="molecule type" value="Genomic_DNA"/>
</dbReference>
<evidence type="ECO:0000313" key="3">
    <source>
        <dbReference type="Proteomes" id="UP000176603"/>
    </source>
</evidence>